<dbReference type="Gene3D" id="3.40.640.10">
    <property type="entry name" value="Type I PLP-dependent aspartate aminotransferase-like (Major domain)"/>
    <property type="match status" value="1"/>
</dbReference>
<name>A0A7C1JQ80_9CHLR</name>
<evidence type="ECO:0000256" key="2">
    <source>
        <dbReference type="ARBA" id="ARBA00022576"/>
    </source>
</evidence>
<dbReference type="GO" id="GO:0009042">
    <property type="term" value="F:valine-pyruvate transaminase activity"/>
    <property type="evidence" value="ECO:0007669"/>
    <property type="project" value="UniProtKB-EC"/>
</dbReference>
<dbReference type="PANTHER" id="PTHR42790">
    <property type="entry name" value="AMINOTRANSFERASE"/>
    <property type="match status" value="1"/>
</dbReference>
<dbReference type="InterPro" id="IPR015424">
    <property type="entry name" value="PyrdxlP-dep_Trfase"/>
</dbReference>
<dbReference type="EMBL" id="DSMG01000102">
    <property type="protein sequence ID" value="HDX31905.1"/>
    <property type="molecule type" value="Genomic_DNA"/>
</dbReference>
<dbReference type="NCBIfam" id="NF006967">
    <property type="entry name" value="PRK09440.1-5"/>
    <property type="match status" value="1"/>
</dbReference>
<evidence type="ECO:0000256" key="1">
    <source>
        <dbReference type="ARBA" id="ARBA00001933"/>
    </source>
</evidence>
<dbReference type="GO" id="GO:0005829">
    <property type="term" value="C:cytosol"/>
    <property type="evidence" value="ECO:0007669"/>
    <property type="project" value="TreeGrafter"/>
</dbReference>
<proteinExistence type="predicted"/>
<dbReference type="AlphaFoldDB" id="A0A7C1JQ80"/>
<dbReference type="SUPFAM" id="SSF53383">
    <property type="entry name" value="PLP-dependent transferases"/>
    <property type="match status" value="1"/>
</dbReference>
<dbReference type="InterPro" id="IPR015421">
    <property type="entry name" value="PyrdxlP-dep_Trfase_major"/>
</dbReference>
<dbReference type="CDD" id="cd00609">
    <property type="entry name" value="AAT_like"/>
    <property type="match status" value="1"/>
</dbReference>
<evidence type="ECO:0000256" key="3">
    <source>
        <dbReference type="ARBA" id="ARBA00022679"/>
    </source>
</evidence>
<accession>A0A7C1JQ80</accession>
<dbReference type="InterPro" id="IPR050859">
    <property type="entry name" value="Class-I_PLP-dep_aminotransf"/>
</dbReference>
<keyword evidence="3 6" id="KW-0808">Transferase</keyword>
<dbReference type="InterPro" id="IPR004839">
    <property type="entry name" value="Aminotransferase_I/II_large"/>
</dbReference>
<keyword evidence="6" id="KW-0670">Pyruvate</keyword>
<dbReference type="Pfam" id="PF00155">
    <property type="entry name" value="Aminotran_1_2"/>
    <property type="match status" value="1"/>
</dbReference>
<dbReference type="GO" id="GO:0030170">
    <property type="term" value="F:pyridoxal phosphate binding"/>
    <property type="evidence" value="ECO:0007669"/>
    <property type="project" value="InterPro"/>
</dbReference>
<keyword evidence="4" id="KW-0663">Pyridoxal phosphate</keyword>
<feature type="domain" description="Aminotransferase class I/classII large" evidence="5">
    <location>
        <begin position="68"/>
        <end position="406"/>
    </location>
</feature>
<protein>
    <submittedName>
        <fullName evidence="6">Valine--pyruvate transaminase</fullName>
        <ecNumber evidence="6">2.6.1.66</ecNumber>
    </submittedName>
</protein>
<dbReference type="PANTHER" id="PTHR42790:SF4">
    <property type="entry name" value="VALINE--PYRUVATE AMINOTRANSFERASE"/>
    <property type="match status" value="1"/>
</dbReference>
<comment type="cofactor">
    <cofactor evidence="1">
        <name>pyridoxal 5'-phosphate</name>
        <dbReference type="ChEBI" id="CHEBI:597326"/>
    </cofactor>
</comment>
<keyword evidence="2 6" id="KW-0032">Aminotransferase</keyword>
<reference evidence="6" key="1">
    <citation type="journal article" date="2020" name="mSystems">
        <title>Genome- and Community-Level Interaction Insights into Carbon Utilization and Element Cycling Functions of Hydrothermarchaeota in Hydrothermal Sediment.</title>
        <authorList>
            <person name="Zhou Z."/>
            <person name="Liu Y."/>
            <person name="Xu W."/>
            <person name="Pan J."/>
            <person name="Luo Z.H."/>
            <person name="Li M."/>
        </authorList>
    </citation>
    <scope>NUCLEOTIDE SEQUENCE [LARGE SCALE GENOMIC DNA]</scope>
    <source>
        <strain evidence="6">SpSt-289</strain>
    </source>
</reference>
<evidence type="ECO:0000313" key="6">
    <source>
        <dbReference type="EMBL" id="HDX31905.1"/>
    </source>
</evidence>
<sequence length="421" mass="46784">MQFSRFGEKFTGPSGVLTLMDDLGSALAAGTGRVLMLGGGNPARIPEMAARFRQRMLDMLEDEDSFARMVGDYSAPEGHRAFIAALAELLRRTYGWKIGPEHIALTNGSQTSFFYLFNLFAGAFRDGSHRRILLPLAPEYIGYADVGLTDDHFIAYRPEISFLGDRLFKYRIDFSALRIGPEIGAICVSRPTNPTGNVLTDEEIDHLSQLAKAHDIPLIIDSAYGAPFPHILYTDVRPIWEEHLILCMSLSKLGMPGPRTGIVIAQPRVVQAITALNAIISLAPGSVGAVLALDMVQSGEVIRLSHEVIRPFYRAKAEQAVAWVRRAMGDAPCYIHKPEGAFFLWLWFKDLPISSQTLYERLKARNVIVLSGHHFFPGLQEDWPHKHECLRVSYAQDDATVHAGIQIIAEEVRRAYGLAGR</sequence>
<dbReference type="EC" id="2.6.1.66" evidence="6"/>
<comment type="caution">
    <text evidence="6">The sequence shown here is derived from an EMBL/GenBank/DDBJ whole genome shotgun (WGS) entry which is preliminary data.</text>
</comment>
<dbReference type="GO" id="GO:1901605">
    <property type="term" value="P:alpha-amino acid metabolic process"/>
    <property type="evidence" value="ECO:0007669"/>
    <property type="project" value="TreeGrafter"/>
</dbReference>
<organism evidence="6">
    <name type="scientific">Caldilinea aerophila</name>
    <dbReference type="NCBI Taxonomy" id="133453"/>
    <lineage>
        <taxon>Bacteria</taxon>
        <taxon>Bacillati</taxon>
        <taxon>Chloroflexota</taxon>
        <taxon>Caldilineae</taxon>
        <taxon>Caldilineales</taxon>
        <taxon>Caldilineaceae</taxon>
        <taxon>Caldilinea</taxon>
    </lineage>
</organism>
<evidence type="ECO:0000256" key="4">
    <source>
        <dbReference type="ARBA" id="ARBA00022898"/>
    </source>
</evidence>
<dbReference type="NCBIfam" id="NF006964">
    <property type="entry name" value="PRK09440.1-2"/>
    <property type="match status" value="1"/>
</dbReference>
<gene>
    <name evidence="6" type="ORF">ENQ20_10505</name>
</gene>
<evidence type="ECO:0000259" key="5">
    <source>
        <dbReference type="Pfam" id="PF00155"/>
    </source>
</evidence>